<evidence type="ECO:0000313" key="12">
    <source>
        <dbReference type="Proteomes" id="UP001162131"/>
    </source>
</evidence>
<dbReference type="GO" id="GO:0000151">
    <property type="term" value="C:ubiquitin ligase complex"/>
    <property type="evidence" value="ECO:0007669"/>
    <property type="project" value="TreeGrafter"/>
</dbReference>
<evidence type="ECO:0000256" key="3">
    <source>
        <dbReference type="ARBA" id="ARBA00022723"/>
    </source>
</evidence>
<sequence length="343" mass="38978">MLTGDCRNDLKAVIGFSKGLPPQAIYLAGIVHNKASLSLSEIFNFLRILYQKSETHEISLDLRERIEENLYIGEVETAMKIFNSFLTSDIPFPKRKNQETKRSVQEQAEAQYKSVEKEALDLLDMMRALDSVPETDLIRNQSALECSLCTNDMSYNECSVLENCPHMFHKACIEDYFHMQVLNGITEIKCPNSSCKKDISMNDLTMLLSREDLEKYEENGVMKLIEGELMTCPNGQCKEKFEKPQNQEEFICPSCRKKICGVCKRLLDVCACIRTDPGNKPAINAPPAYVSLKCKNCNAMNKVENLNQNYKCRCGQSYCTACMKPEQECQCHNVRGRRPGAVL</sequence>
<keyword evidence="5 8" id="KW-0863">Zinc-finger</keyword>
<evidence type="ECO:0000259" key="10">
    <source>
        <dbReference type="PROSITE" id="PS51873"/>
    </source>
</evidence>
<evidence type="ECO:0008006" key="13">
    <source>
        <dbReference type="Google" id="ProtNLM"/>
    </source>
</evidence>
<dbReference type="InterPro" id="IPR013083">
    <property type="entry name" value="Znf_RING/FYVE/PHD"/>
</dbReference>
<dbReference type="PANTHER" id="PTHR22770:SF13">
    <property type="entry name" value="RING-TYPE DOMAIN-CONTAINING PROTEIN"/>
    <property type="match status" value="1"/>
</dbReference>
<evidence type="ECO:0000259" key="9">
    <source>
        <dbReference type="PROSITE" id="PS50089"/>
    </source>
</evidence>
<evidence type="ECO:0000256" key="4">
    <source>
        <dbReference type="ARBA" id="ARBA00022737"/>
    </source>
</evidence>
<organism evidence="11 12">
    <name type="scientific">Blepharisma stoltei</name>
    <dbReference type="NCBI Taxonomy" id="1481888"/>
    <lineage>
        <taxon>Eukaryota</taxon>
        <taxon>Sar</taxon>
        <taxon>Alveolata</taxon>
        <taxon>Ciliophora</taxon>
        <taxon>Postciliodesmatophora</taxon>
        <taxon>Heterotrichea</taxon>
        <taxon>Heterotrichida</taxon>
        <taxon>Blepharismidae</taxon>
        <taxon>Blepharisma</taxon>
    </lineage>
</organism>
<keyword evidence="2" id="KW-0808">Transferase</keyword>
<dbReference type="GO" id="GO:0008270">
    <property type="term" value="F:zinc ion binding"/>
    <property type="evidence" value="ECO:0007669"/>
    <property type="project" value="UniProtKB-KW"/>
</dbReference>
<evidence type="ECO:0000256" key="2">
    <source>
        <dbReference type="ARBA" id="ARBA00022679"/>
    </source>
</evidence>
<dbReference type="Proteomes" id="UP001162131">
    <property type="component" value="Unassembled WGS sequence"/>
</dbReference>
<dbReference type="PROSITE" id="PS50089">
    <property type="entry name" value="ZF_RING_2"/>
    <property type="match status" value="1"/>
</dbReference>
<gene>
    <name evidence="11" type="ORF">BSTOLATCC_MIC8636</name>
</gene>
<protein>
    <recommendedName>
        <fullName evidence="13">RING-type domain-containing protein</fullName>
    </recommendedName>
</protein>
<dbReference type="PANTHER" id="PTHR22770">
    <property type="entry name" value="UBIQUITIN CONJUGATING ENZYME 7 INTERACTING PROTEIN-RELATED"/>
    <property type="match status" value="1"/>
</dbReference>
<feature type="domain" description="RING-type" evidence="9">
    <location>
        <begin position="146"/>
        <end position="191"/>
    </location>
</feature>
<dbReference type="AlphaFoldDB" id="A0AAU9IQ87"/>
<dbReference type="GO" id="GO:0097039">
    <property type="term" value="P:protein linear polyubiquitination"/>
    <property type="evidence" value="ECO:0007669"/>
    <property type="project" value="TreeGrafter"/>
</dbReference>
<evidence type="ECO:0000313" key="11">
    <source>
        <dbReference type="EMBL" id="CAG9313364.1"/>
    </source>
</evidence>
<evidence type="ECO:0000256" key="1">
    <source>
        <dbReference type="ARBA" id="ARBA00004906"/>
    </source>
</evidence>
<keyword evidence="7" id="KW-0862">Zinc</keyword>
<feature type="domain" description="RING-type" evidence="10">
    <location>
        <begin position="142"/>
        <end position="343"/>
    </location>
</feature>
<evidence type="ECO:0000256" key="5">
    <source>
        <dbReference type="ARBA" id="ARBA00022771"/>
    </source>
</evidence>
<keyword evidence="3" id="KW-0479">Metal-binding</keyword>
<comment type="caution">
    <text evidence="11">The sequence shown here is derived from an EMBL/GenBank/DDBJ whole genome shotgun (WGS) entry which is preliminary data.</text>
</comment>
<dbReference type="Gene3D" id="3.30.40.10">
    <property type="entry name" value="Zinc/RING finger domain, C3HC4 (zinc finger)"/>
    <property type="match status" value="1"/>
</dbReference>
<dbReference type="InterPro" id="IPR051628">
    <property type="entry name" value="LUBAC_E3_Ligases"/>
</dbReference>
<proteinExistence type="predicted"/>
<keyword evidence="6" id="KW-0833">Ubl conjugation pathway</keyword>
<dbReference type="SUPFAM" id="SSF57850">
    <property type="entry name" value="RING/U-box"/>
    <property type="match status" value="1"/>
</dbReference>
<dbReference type="GO" id="GO:0043161">
    <property type="term" value="P:proteasome-mediated ubiquitin-dependent protein catabolic process"/>
    <property type="evidence" value="ECO:0007669"/>
    <property type="project" value="TreeGrafter"/>
</dbReference>
<dbReference type="FunFam" id="3.30.40.10:FF:000137">
    <property type="entry name" value="RanBP-type and C3HC4-type zinc finger-containing protein 1"/>
    <property type="match status" value="1"/>
</dbReference>
<name>A0AAU9IQ87_9CILI</name>
<evidence type="ECO:0000256" key="7">
    <source>
        <dbReference type="ARBA" id="ARBA00022833"/>
    </source>
</evidence>
<dbReference type="InterPro" id="IPR001841">
    <property type="entry name" value="Znf_RING"/>
</dbReference>
<accession>A0AAU9IQ87</accession>
<keyword evidence="12" id="KW-1185">Reference proteome</keyword>
<keyword evidence="4" id="KW-0677">Repeat</keyword>
<comment type="pathway">
    <text evidence="1">Protein modification; protein ubiquitination.</text>
</comment>
<dbReference type="GO" id="GO:0043130">
    <property type="term" value="F:ubiquitin binding"/>
    <property type="evidence" value="ECO:0007669"/>
    <property type="project" value="TreeGrafter"/>
</dbReference>
<dbReference type="EMBL" id="CAJZBQ010000010">
    <property type="protein sequence ID" value="CAG9313364.1"/>
    <property type="molecule type" value="Genomic_DNA"/>
</dbReference>
<evidence type="ECO:0000256" key="8">
    <source>
        <dbReference type="PROSITE-ProRule" id="PRU00175"/>
    </source>
</evidence>
<reference evidence="11" key="1">
    <citation type="submission" date="2021-09" db="EMBL/GenBank/DDBJ databases">
        <authorList>
            <consortium name="AG Swart"/>
            <person name="Singh M."/>
            <person name="Singh A."/>
            <person name="Seah K."/>
            <person name="Emmerich C."/>
        </authorList>
    </citation>
    <scope>NUCLEOTIDE SEQUENCE</scope>
    <source>
        <strain evidence="11">ATCC30299</strain>
    </source>
</reference>
<dbReference type="GO" id="GO:0004842">
    <property type="term" value="F:ubiquitin-protein transferase activity"/>
    <property type="evidence" value="ECO:0007669"/>
    <property type="project" value="TreeGrafter"/>
</dbReference>
<evidence type="ECO:0000256" key="6">
    <source>
        <dbReference type="ARBA" id="ARBA00022786"/>
    </source>
</evidence>
<dbReference type="PROSITE" id="PS51873">
    <property type="entry name" value="TRIAD"/>
    <property type="match status" value="1"/>
</dbReference>
<dbReference type="InterPro" id="IPR044066">
    <property type="entry name" value="TRIAD_supradom"/>
</dbReference>